<dbReference type="VEuPathDB" id="TrichDB:TRFO_20586"/>
<keyword evidence="2" id="KW-1185">Reference proteome</keyword>
<proteinExistence type="predicted"/>
<dbReference type="Proteomes" id="UP000179807">
    <property type="component" value="Unassembled WGS sequence"/>
</dbReference>
<comment type="caution">
    <text evidence="1">The sequence shown here is derived from an EMBL/GenBank/DDBJ whole genome shotgun (WGS) entry which is preliminary data.</text>
</comment>
<dbReference type="EMBL" id="MLAK01000618">
    <property type="protein sequence ID" value="OHT10202.1"/>
    <property type="molecule type" value="Genomic_DNA"/>
</dbReference>
<protein>
    <submittedName>
        <fullName evidence="1">Uncharacterized protein</fullName>
    </submittedName>
</protein>
<evidence type="ECO:0000313" key="1">
    <source>
        <dbReference type="EMBL" id="OHT10202.1"/>
    </source>
</evidence>
<dbReference type="RefSeq" id="XP_068363338.1">
    <property type="nucleotide sequence ID" value="XM_068501490.1"/>
</dbReference>
<organism evidence="1 2">
    <name type="scientific">Tritrichomonas foetus</name>
    <dbReference type="NCBI Taxonomy" id="1144522"/>
    <lineage>
        <taxon>Eukaryota</taxon>
        <taxon>Metamonada</taxon>
        <taxon>Parabasalia</taxon>
        <taxon>Tritrichomonadida</taxon>
        <taxon>Tritrichomonadidae</taxon>
        <taxon>Tritrichomonas</taxon>
    </lineage>
</organism>
<gene>
    <name evidence="1" type="ORF">TRFO_20586</name>
</gene>
<sequence>MQHRRQPRLIRFFDISNPNKIECFNFRKADYTIRREKKRVQFQYKFATHFLPPFPVIDNSHTVNTNMHCIPNIPCMQPVLPIISKKDSYIQSINQKINQKSENGNFINDNNYLSDALNSFNDPDIIDLFFDKDENDNLSFNEQNSSQNYTKQYGEDSNSINFNHYSGPKQNIGNNRHVSEINRMNSINDDDNLKISEFSDEKGLSSLDSQYEFLEGLDLGEFDTIIDQASELDLF</sequence>
<evidence type="ECO:0000313" key="2">
    <source>
        <dbReference type="Proteomes" id="UP000179807"/>
    </source>
</evidence>
<accession>A0A1J4KGL6</accession>
<name>A0A1J4KGL6_9EUKA</name>
<dbReference type="AlphaFoldDB" id="A0A1J4KGL6"/>
<dbReference type="GeneID" id="94836194"/>
<reference evidence="1" key="1">
    <citation type="submission" date="2016-10" db="EMBL/GenBank/DDBJ databases">
        <authorList>
            <person name="Benchimol M."/>
            <person name="Almeida L.G."/>
            <person name="Vasconcelos A.T."/>
            <person name="Perreira-Neves A."/>
            <person name="Rosa I.A."/>
            <person name="Tasca T."/>
            <person name="Bogo M.R."/>
            <person name="de Souza W."/>
        </authorList>
    </citation>
    <scope>NUCLEOTIDE SEQUENCE [LARGE SCALE GENOMIC DNA]</scope>
    <source>
        <strain evidence="1">K</strain>
    </source>
</reference>